<name>A0AAV4ST50_CAEEX</name>
<evidence type="ECO:0000313" key="1">
    <source>
        <dbReference type="EMBL" id="GIY37189.1"/>
    </source>
</evidence>
<dbReference type="AlphaFoldDB" id="A0AAV4ST50"/>
<dbReference type="EMBL" id="BPLR01010134">
    <property type="protein sequence ID" value="GIY37189.1"/>
    <property type="molecule type" value="Genomic_DNA"/>
</dbReference>
<proteinExistence type="predicted"/>
<dbReference type="Proteomes" id="UP001054945">
    <property type="component" value="Unassembled WGS sequence"/>
</dbReference>
<sequence length="101" mass="11697">MTKGLYPHWHSVTRAPFANPYFGRHIERGCLRSPQIFNRSLRIKPGNGFKDASRTFNRFSVLKRDKHSRPCKINGRTGRCFQGCHLMGFDLSHPSKREAPQ</sequence>
<organism evidence="1 2">
    <name type="scientific">Caerostris extrusa</name>
    <name type="common">Bark spider</name>
    <name type="synonym">Caerostris bankana</name>
    <dbReference type="NCBI Taxonomy" id="172846"/>
    <lineage>
        <taxon>Eukaryota</taxon>
        <taxon>Metazoa</taxon>
        <taxon>Ecdysozoa</taxon>
        <taxon>Arthropoda</taxon>
        <taxon>Chelicerata</taxon>
        <taxon>Arachnida</taxon>
        <taxon>Araneae</taxon>
        <taxon>Araneomorphae</taxon>
        <taxon>Entelegynae</taxon>
        <taxon>Araneoidea</taxon>
        <taxon>Araneidae</taxon>
        <taxon>Caerostris</taxon>
    </lineage>
</organism>
<accession>A0AAV4ST50</accession>
<comment type="caution">
    <text evidence="1">The sequence shown here is derived from an EMBL/GenBank/DDBJ whole genome shotgun (WGS) entry which is preliminary data.</text>
</comment>
<gene>
    <name evidence="1" type="ORF">CEXT_336961</name>
</gene>
<keyword evidence="2" id="KW-1185">Reference proteome</keyword>
<evidence type="ECO:0000313" key="2">
    <source>
        <dbReference type="Proteomes" id="UP001054945"/>
    </source>
</evidence>
<reference evidence="1 2" key="1">
    <citation type="submission" date="2021-06" db="EMBL/GenBank/DDBJ databases">
        <title>Caerostris extrusa draft genome.</title>
        <authorList>
            <person name="Kono N."/>
            <person name="Arakawa K."/>
        </authorList>
    </citation>
    <scope>NUCLEOTIDE SEQUENCE [LARGE SCALE GENOMIC DNA]</scope>
</reference>
<protein>
    <submittedName>
        <fullName evidence="1">Uncharacterized protein</fullName>
    </submittedName>
</protein>